<reference evidence="3" key="2">
    <citation type="submission" date="2025-09" db="UniProtKB">
        <authorList>
            <consortium name="Ensembl"/>
        </authorList>
    </citation>
    <scope>IDENTIFICATION</scope>
</reference>
<reference evidence="3" key="1">
    <citation type="submission" date="2025-08" db="UniProtKB">
        <authorList>
            <consortium name="Ensembl"/>
        </authorList>
    </citation>
    <scope>IDENTIFICATION</scope>
</reference>
<dbReference type="GO" id="GO:0030018">
    <property type="term" value="C:Z disc"/>
    <property type="evidence" value="ECO:0007669"/>
    <property type="project" value="TreeGrafter"/>
</dbReference>
<feature type="region of interest" description="Disordered" evidence="1">
    <location>
        <begin position="1035"/>
        <end position="1088"/>
    </location>
</feature>
<feature type="compositionally biased region" description="Basic and acidic residues" evidence="1">
    <location>
        <begin position="1195"/>
        <end position="1210"/>
    </location>
</feature>
<feature type="compositionally biased region" description="Basic and acidic residues" evidence="1">
    <location>
        <begin position="1055"/>
        <end position="1078"/>
    </location>
</feature>
<feature type="region of interest" description="Disordered" evidence="1">
    <location>
        <begin position="1458"/>
        <end position="1534"/>
    </location>
</feature>
<feature type="region of interest" description="Disordered" evidence="1">
    <location>
        <begin position="675"/>
        <end position="697"/>
    </location>
</feature>
<feature type="compositionally biased region" description="Basic and acidic residues" evidence="1">
    <location>
        <begin position="183"/>
        <end position="197"/>
    </location>
</feature>
<feature type="region of interest" description="Disordered" evidence="1">
    <location>
        <begin position="1928"/>
        <end position="1970"/>
    </location>
</feature>
<feature type="compositionally biased region" description="Polar residues" evidence="1">
    <location>
        <begin position="104"/>
        <end position="113"/>
    </location>
</feature>
<dbReference type="STRING" id="41447.ENSSDUP00000008911"/>
<organism evidence="3 4">
    <name type="scientific">Seriola dumerili</name>
    <name type="common">Greater amberjack</name>
    <name type="synonym">Caranx dumerili</name>
    <dbReference type="NCBI Taxonomy" id="41447"/>
    <lineage>
        <taxon>Eukaryota</taxon>
        <taxon>Metazoa</taxon>
        <taxon>Chordata</taxon>
        <taxon>Craniata</taxon>
        <taxon>Vertebrata</taxon>
        <taxon>Euteleostomi</taxon>
        <taxon>Actinopterygii</taxon>
        <taxon>Neopterygii</taxon>
        <taxon>Teleostei</taxon>
        <taxon>Neoteleostei</taxon>
        <taxon>Acanthomorphata</taxon>
        <taxon>Carangaria</taxon>
        <taxon>Carangiformes</taxon>
        <taxon>Carangidae</taxon>
        <taxon>Seriola</taxon>
    </lineage>
</organism>
<dbReference type="PANTHER" id="PTHR33775">
    <property type="entry name" value="CARDIAC-ENRICHED FHL2-INTERACTING PROTEIN-RELATED"/>
    <property type="match status" value="1"/>
</dbReference>
<feature type="compositionally biased region" description="Basic and acidic residues" evidence="1">
    <location>
        <begin position="1464"/>
        <end position="1485"/>
    </location>
</feature>
<evidence type="ECO:0000259" key="2">
    <source>
        <dbReference type="Pfam" id="PF15232"/>
    </source>
</evidence>
<feature type="compositionally biased region" description="Polar residues" evidence="1">
    <location>
        <begin position="1825"/>
        <end position="1834"/>
    </location>
</feature>
<feature type="compositionally biased region" description="Pro residues" evidence="1">
    <location>
        <begin position="288"/>
        <end position="307"/>
    </location>
</feature>
<dbReference type="GO" id="GO:0070886">
    <property type="term" value="P:positive regulation of calcineurin-NFAT signaling cascade"/>
    <property type="evidence" value="ECO:0007669"/>
    <property type="project" value="TreeGrafter"/>
</dbReference>
<feature type="compositionally biased region" description="Polar residues" evidence="1">
    <location>
        <begin position="781"/>
        <end position="794"/>
    </location>
</feature>
<feature type="compositionally biased region" description="Basic and acidic residues" evidence="1">
    <location>
        <begin position="1844"/>
        <end position="1864"/>
    </location>
</feature>
<feature type="region of interest" description="Disordered" evidence="1">
    <location>
        <begin position="1555"/>
        <end position="1574"/>
    </location>
</feature>
<feature type="region of interest" description="Disordered" evidence="1">
    <location>
        <begin position="170"/>
        <end position="205"/>
    </location>
</feature>
<feature type="domain" description="DUF4585" evidence="2">
    <location>
        <begin position="1991"/>
        <end position="2062"/>
    </location>
</feature>
<feature type="region of interest" description="Disordered" evidence="1">
    <location>
        <begin position="769"/>
        <end position="859"/>
    </location>
</feature>
<dbReference type="GeneTree" id="ENSGT00730000111333"/>
<feature type="compositionally biased region" description="Basic and acidic residues" evidence="1">
    <location>
        <begin position="1495"/>
        <end position="1510"/>
    </location>
</feature>
<dbReference type="Proteomes" id="UP000261420">
    <property type="component" value="Unplaced"/>
</dbReference>
<feature type="region of interest" description="Disordered" evidence="1">
    <location>
        <begin position="75"/>
        <end position="113"/>
    </location>
</feature>
<sequence>MSCVEKRHMSHRVGSMLHHRFPNGFSDLFMDETDREVSILTDRAFRSLCVGDDAVYNDEFLYGYSPFSCHKPLVGEPHKKTHHKESKKQGQNKNKNDKKDAQPWKQQQQKNISQMSSFLKALSATEESCEGMLIKNGGMTDSNGESWDKSALRSIQRELSDFSSDYHTNLTEGHYKNHHRHHTGDGSSHKTRKDAGKSSKIKNGKSTVKLRKLNIKNFFLHSEFSPFQTWRDFNQFPFGQEDPVASILPTDNIPKWYDLPFYKELTEAHRKENLHTEEAQSGTKAAVEPPPPTAPKPIPPPPPPKVLPKPSATPAEKRCSSDGGDGVAAPWRRNRSRAKSAIPVNQLGIPSQDNNSKMVDESLVLVKKEARSVEVKAIEEVSSLASTPFSICQLMTPLIPSRQPTETSEILRAVISPSALDLPLRPHSEAKVTPEPPVKRDSYKSLASSILFNLKDNRKRVKSRYSPPKFKTLELPEGGIRSPQSDHLKHPQAGSEGNASGFSTPAILKDGQTVCSPDLESVNTPTAGLTKHDVDRPLSDDYLLSNLLQTKREAAGSSGISEENLISPFIHSKKNKSPMAKKQNYPSLNLYKKASPVDSDMKYLQIPLSNGAPVHIAQPTETNELSPLMLNKELSPKTLPTNTGLSPNTLNFSKVRSPIISPHAIENKRLSSNIYAGEKPSNVPDKAKQTVKDPKEKDIGVQPATKQKDANGQTMSTMDVIRAAREAINAAKNKALSEAHSESVKKPISDIEEMKEKEIDERVAYSVETLSSRSECSESENNVLSQSRTNSTGATPVGKISTAKKEPPPVPKRNFAKSDIEFALDKQQTHNADKPTDGESRDAKLVSPPKESESASKQEKIKRIFSARQNNYIKHQRYAMTNDEQVEEYEEGDPNVNTSTEADEEIMSPREIRDSEHIINDLHTLKELERARLGDRILENTKNKLGVINIDEEARAKNDLISRELRNIKKGMRSMRGNTSAKKDLFAKKEKEPIKQEAFTKIDSNVRVNKALINDNYDKAKMALEEIISERQKRRNTFTEKDENPLFDENASDESYVKREQQREKAMKDSMMDGKEKQNGSTSTLKRKELKERLGDLRDHNHMRQILSQTEPRLGETHRSGGRIALPGMDMVGNELDTVLKTKAKHVNDKLSDNPSYESDEVNFRHVARQVSEESGESKNSDAPPVPPRSKKGGNRRDGSITKEMDSLKDAANEDVFNKYAKYENGEVNINEMKSTGSGKQEVNIDLFAKEAVPSQNETTSNKEMWDMVNNANSKSITATAAGTCEPMLRSNYPQSENRYLSPKFRGDENEVNNLHADTRPTGEATFENSNAKAQEGHKIKRKAPLKPDHLNTVDDNVTRNLVAEDEPDKMNRLTEEINVDTEALSEKPRNILSPLLLVNGINVNQSPPDQASLSSKSSYFSVESALHRNTETESNVYHSLENLIGEVEEVDEEMWNVSGNMKPDSDRTEVDYYSLSEHEGEPEVVKQPITSPQKETDVPYDDSKERENSTTDQSVTLDEDNQTPLPPSNTFSPTLGIPALFKVKDNTFSTKLKKTVQPWSPRGSLSGSERGEEDLRKVKEELPLANETSTCGSTLIPAEIFKPKEILSNHLPPLLFSPSNLQHENLKKPQAEQFLSVPQEEDRFSGVSPSSEGVESLATSTADTADEMGMNAGCEVSKVPSEHSESNCSGNESQMGLPKPPAVLPKSEKAVLKAIKLTNRRMKKEEAQKSSHKSSQSSSKHRTDRHKGEKSEQKSSSSSRNSKSSERKHREKMEDSHHQNENHHDNISNDRNEQLLHERRGHNSEKHHHDRAEMNHNSRRQSRDSMASNNQSKEALPSVATERQGRSSDRRIRDKSDKRHYSTDRVISNVPVYKAHVGDRPMSDRPFHRSQSMDRYLGDKAERRLSADMSVNEKFDPRTQRIEKSIMDELQQRGRAKDKASRDNPLRRSNSIDAYSAEVPHPSTLSRQSSYTSQISHPSSIEHAIVTQSFPMTQRKLLQDPDSGQYFFVDMPVQVKTKTFFDPETGSYVQLPVKPPEGAIPQASPMEVLTPPLVVYHGFVPVPLSPMAQKATIQAPHKEPEEFEHRNLERSKQMHYKEGHPYLEPVYGQHDHMLGEFMGTEELDCPS</sequence>
<dbReference type="InterPro" id="IPR027838">
    <property type="entry name" value="DUF4585"/>
</dbReference>
<evidence type="ECO:0000313" key="4">
    <source>
        <dbReference type="Proteomes" id="UP000261420"/>
    </source>
</evidence>
<dbReference type="Pfam" id="PF15232">
    <property type="entry name" value="DUF4585"/>
    <property type="match status" value="1"/>
</dbReference>
<feature type="compositionally biased region" description="Basic and acidic residues" evidence="1">
    <location>
        <begin position="1035"/>
        <end position="1044"/>
    </location>
</feature>
<protein>
    <recommendedName>
        <fullName evidence="2">DUF4585 domain-containing protein</fullName>
    </recommendedName>
</protein>
<feature type="compositionally biased region" description="Basic and acidic residues" evidence="1">
    <location>
        <begin position="685"/>
        <end position="697"/>
    </location>
</feature>
<dbReference type="InterPro" id="IPR052303">
    <property type="entry name" value="CEFIP"/>
</dbReference>
<feature type="region of interest" description="Disordered" evidence="1">
    <location>
        <begin position="1644"/>
        <end position="1893"/>
    </location>
</feature>
<feature type="compositionally biased region" description="Basic and acidic residues" evidence="1">
    <location>
        <begin position="1772"/>
        <end position="1805"/>
    </location>
</feature>
<dbReference type="OMA" id="HRMGSML"/>
<evidence type="ECO:0000313" key="3">
    <source>
        <dbReference type="Ensembl" id="ENSSDUP00000008911.1"/>
    </source>
</evidence>
<keyword evidence="4" id="KW-1185">Reference proteome</keyword>
<accession>A0A3B4TRM2</accession>
<feature type="compositionally biased region" description="Basic and acidic residues" evidence="1">
    <location>
        <begin position="816"/>
        <end position="859"/>
    </location>
</feature>
<evidence type="ECO:0000256" key="1">
    <source>
        <dbReference type="SAM" id="MobiDB-lite"/>
    </source>
</evidence>
<feature type="region of interest" description="Disordered" evidence="1">
    <location>
        <begin position="463"/>
        <end position="506"/>
    </location>
</feature>
<dbReference type="Ensembl" id="ENSSDUT00000009087.1">
    <property type="protein sequence ID" value="ENSSDUP00000008911.1"/>
    <property type="gene ID" value="ENSSDUG00000006561.1"/>
</dbReference>
<proteinExistence type="predicted"/>
<feature type="compositionally biased region" description="Basic and acidic residues" evidence="1">
    <location>
        <begin position="1877"/>
        <end position="1888"/>
    </location>
</feature>
<name>A0A3B4TRM2_SERDU</name>
<feature type="region of interest" description="Disordered" evidence="1">
    <location>
        <begin position="275"/>
        <end position="354"/>
    </location>
</feature>
<feature type="compositionally biased region" description="Basic and acidic residues" evidence="1">
    <location>
        <begin position="1928"/>
        <end position="1947"/>
    </location>
</feature>
<dbReference type="PANTHER" id="PTHR33775:SF2">
    <property type="entry name" value="CARDIAC-ENRICHED FHL2-INTERACTING PROTEIN"/>
    <property type="match status" value="1"/>
</dbReference>
<feature type="region of interest" description="Disordered" evidence="1">
    <location>
        <begin position="1169"/>
        <end position="1210"/>
    </location>
</feature>
<feature type="compositionally biased region" description="Low complexity" evidence="1">
    <location>
        <begin position="1646"/>
        <end position="1657"/>
    </location>
</feature>